<protein>
    <submittedName>
        <fullName evidence="1">Uncharacterized protein</fullName>
    </submittedName>
</protein>
<sequence>MAWRLREHFLWDADGPPEVKGAKRAQLWERTQDREEEDGLRRLSDEDCSAHAARSFIRCSLEDLGFNR</sequence>
<dbReference type="AlphaFoldDB" id="A0AAV7U8T2"/>
<comment type="caution">
    <text evidence="1">The sequence shown here is derived from an EMBL/GenBank/DDBJ whole genome shotgun (WGS) entry which is preliminary data.</text>
</comment>
<organism evidence="1 2">
    <name type="scientific">Pleurodeles waltl</name>
    <name type="common">Iberian ribbed newt</name>
    <dbReference type="NCBI Taxonomy" id="8319"/>
    <lineage>
        <taxon>Eukaryota</taxon>
        <taxon>Metazoa</taxon>
        <taxon>Chordata</taxon>
        <taxon>Craniata</taxon>
        <taxon>Vertebrata</taxon>
        <taxon>Euteleostomi</taxon>
        <taxon>Amphibia</taxon>
        <taxon>Batrachia</taxon>
        <taxon>Caudata</taxon>
        <taxon>Salamandroidea</taxon>
        <taxon>Salamandridae</taxon>
        <taxon>Pleurodelinae</taxon>
        <taxon>Pleurodeles</taxon>
    </lineage>
</organism>
<accession>A0AAV7U8T2</accession>
<reference evidence="1" key="1">
    <citation type="journal article" date="2022" name="bioRxiv">
        <title>Sequencing and chromosome-scale assembly of the giantPleurodeles waltlgenome.</title>
        <authorList>
            <person name="Brown T."/>
            <person name="Elewa A."/>
            <person name="Iarovenko S."/>
            <person name="Subramanian E."/>
            <person name="Araus A.J."/>
            <person name="Petzold A."/>
            <person name="Susuki M."/>
            <person name="Suzuki K.-i.T."/>
            <person name="Hayashi T."/>
            <person name="Toyoda A."/>
            <person name="Oliveira C."/>
            <person name="Osipova E."/>
            <person name="Leigh N.D."/>
            <person name="Simon A."/>
            <person name="Yun M.H."/>
        </authorList>
    </citation>
    <scope>NUCLEOTIDE SEQUENCE</scope>
    <source>
        <strain evidence="1">20211129_DDA</strain>
        <tissue evidence="1">Liver</tissue>
    </source>
</reference>
<name>A0AAV7U8T2_PLEWA</name>
<gene>
    <name evidence="1" type="ORF">NDU88_001569</name>
</gene>
<dbReference type="EMBL" id="JANPWB010000005">
    <property type="protein sequence ID" value="KAJ1184766.1"/>
    <property type="molecule type" value="Genomic_DNA"/>
</dbReference>
<keyword evidence="2" id="KW-1185">Reference proteome</keyword>
<evidence type="ECO:0000313" key="2">
    <source>
        <dbReference type="Proteomes" id="UP001066276"/>
    </source>
</evidence>
<proteinExistence type="predicted"/>
<dbReference type="Proteomes" id="UP001066276">
    <property type="component" value="Chromosome 3_1"/>
</dbReference>
<evidence type="ECO:0000313" key="1">
    <source>
        <dbReference type="EMBL" id="KAJ1184766.1"/>
    </source>
</evidence>